<organism evidence="3 4">
    <name type="scientific">Erysiphe pulchra</name>
    <dbReference type="NCBI Taxonomy" id="225359"/>
    <lineage>
        <taxon>Eukaryota</taxon>
        <taxon>Fungi</taxon>
        <taxon>Dikarya</taxon>
        <taxon>Ascomycota</taxon>
        <taxon>Pezizomycotina</taxon>
        <taxon>Leotiomycetes</taxon>
        <taxon>Erysiphales</taxon>
        <taxon>Erysiphaceae</taxon>
        <taxon>Erysiphe</taxon>
    </lineage>
</organism>
<feature type="compositionally biased region" description="Basic and acidic residues" evidence="1">
    <location>
        <begin position="359"/>
        <end position="369"/>
    </location>
</feature>
<feature type="compositionally biased region" description="Acidic residues" evidence="1">
    <location>
        <begin position="190"/>
        <end position="204"/>
    </location>
</feature>
<dbReference type="STRING" id="225359.A0A2S4PNX4"/>
<feature type="compositionally biased region" description="Basic and acidic residues" evidence="1">
    <location>
        <begin position="225"/>
        <end position="268"/>
    </location>
</feature>
<name>A0A2S4PNX4_9PEZI</name>
<sequence>MPPKSMTANPIRAPRYRPGIAAANSDSSSEPESSEDECPPESIKPIAEPPKITTAVGITSQLKTFDLEERRRKAALEESARLEEQNKKRVLEENGFITESSEEDEEASGEEESSDEEENSEEEAPRPVLMRPVFIKKENRNKIIGKVTEPQNQEKQIEAEMERKIAVDEIVEEQIQKDLAAKAAGKKYWDDDEEVDEVDDTDDIDPEAEYAAWKLRELRRIKREREEIEEKEREREEIERRQNLTAEERKKEDDEYISKQKEEKEGRSKMSYMQKYYHKGAFYQEEAEAQGLLQRNIMGAKIQDEVDREILPKYFQQRDLSKIGKKGATKYRDLKSEDTGQWGQFEYKTHRNGFGAFNTDERFKPDRGRSGLSATGANSLSINSPRTANNYTQVSQDQSRQKRSISHERKRNDSHKRHRVDSSDKY</sequence>
<feature type="region of interest" description="Disordered" evidence="1">
    <location>
        <begin position="354"/>
        <end position="426"/>
    </location>
</feature>
<dbReference type="OrthoDB" id="1111734at2759"/>
<feature type="domain" description="Micro-fibrillar-associated protein 1 C-terminal" evidence="2">
    <location>
        <begin position="120"/>
        <end position="339"/>
    </location>
</feature>
<dbReference type="InterPro" id="IPR033194">
    <property type="entry name" value="MFAP1"/>
</dbReference>
<dbReference type="PANTHER" id="PTHR15327">
    <property type="entry name" value="MICROFIBRIL-ASSOCIATED PROTEIN"/>
    <property type="match status" value="1"/>
</dbReference>
<dbReference type="InterPro" id="IPR009730">
    <property type="entry name" value="MFAP1_C"/>
</dbReference>
<proteinExistence type="predicted"/>
<dbReference type="Proteomes" id="UP000237438">
    <property type="component" value="Unassembled WGS sequence"/>
</dbReference>
<feature type="region of interest" description="Disordered" evidence="1">
    <location>
        <begin position="225"/>
        <end position="269"/>
    </location>
</feature>
<feature type="compositionally biased region" description="Polar residues" evidence="1">
    <location>
        <begin position="372"/>
        <end position="398"/>
    </location>
</feature>
<dbReference type="EMBL" id="PEDP01001407">
    <property type="protein sequence ID" value="POS83704.1"/>
    <property type="molecule type" value="Genomic_DNA"/>
</dbReference>
<protein>
    <recommendedName>
        <fullName evidence="2">Micro-fibrillar-associated protein 1 C-terminal domain-containing protein</fullName>
    </recommendedName>
</protein>
<dbReference type="AlphaFoldDB" id="A0A2S4PNX4"/>
<keyword evidence="4" id="KW-1185">Reference proteome</keyword>
<gene>
    <name evidence="3" type="ORF">EPUL_003085</name>
</gene>
<feature type="compositionally biased region" description="Acidic residues" evidence="1">
    <location>
        <begin position="100"/>
        <end position="122"/>
    </location>
</feature>
<feature type="region of interest" description="Disordered" evidence="1">
    <location>
        <begin position="183"/>
        <end position="204"/>
    </location>
</feature>
<evidence type="ECO:0000313" key="3">
    <source>
        <dbReference type="EMBL" id="POS83704.1"/>
    </source>
</evidence>
<feature type="region of interest" description="Disordered" evidence="1">
    <location>
        <begin position="1"/>
        <end position="132"/>
    </location>
</feature>
<evidence type="ECO:0000259" key="2">
    <source>
        <dbReference type="Pfam" id="PF06991"/>
    </source>
</evidence>
<comment type="caution">
    <text evidence="3">The sequence shown here is derived from an EMBL/GenBank/DDBJ whole genome shotgun (WGS) entry which is preliminary data.</text>
</comment>
<feature type="compositionally biased region" description="Basic and acidic residues" evidence="1">
    <location>
        <begin position="65"/>
        <end position="92"/>
    </location>
</feature>
<evidence type="ECO:0000256" key="1">
    <source>
        <dbReference type="SAM" id="MobiDB-lite"/>
    </source>
</evidence>
<evidence type="ECO:0000313" key="4">
    <source>
        <dbReference type="Proteomes" id="UP000237438"/>
    </source>
</evidence>
<accession>A0A2S4PNX4</accession>
<reference evidence="3 4" key="1">
    <citation type="submission" date="2017-10" db="EMBL/GenBank/DDBJ databases">
        <title>Development of genomic resources for the powdery mildew, Erysiphe pulchra.</title>
        <authorList>
            <person name="Wadl P.A."/>
            <person name="Mack B.M."/>
            <person name="Moore G."/>
            <person name="Beltz S.B."/>
        </authorList>
    </citation>
    <scope>NUCLEOTIDE SEQUENCE [LARGE SCALE GENOMIC DNA]</scope>
    <source>
        <strain evidence="3">Cflorida</strain>
    </source>
</reference>
<dbReference type="Pfam" id="PF06991">
    <property type="entry name" value="MFAP1"/>
    <property type="match status" value="1"/>
</dbReference>